<keyword evidence="3" id="KW-0472">Membrane</keyword>
<sequence length="259" mass="28787">MMCTVIQYISILFLVPLGSFCVAYIIVSRFVHKRYVLTVHFYCSAGSVILESSVLPVMEGETVTLRCRNKTSSTNLPADFYKDGRLMKNSSGEEMTIKNVSKSDERLYKCSISGAGESPETGSVILESPALPVMEGEAVTLSCRTKLTSFSSLITNFYKDGRLIRSSPTGNLTIESVFKSHDGHYKCNIPGAGESPESQLAVKGKCKKEIYIYNFQPFRHINQLTAHMNKLLNCSMIQWAIVSRQPKPKGYKQAGKNLV</sequence>
<dbReference type="InterPro" id="IPR003598">
    <property type="entry name" value="Ig_sub2"/>
</dbReference>
<dbReference type="Pfam" id="PF13895">
    <property type="entry name" value="Ig_2"/>
    <property type="match status" value="1"/>
</dbReference>
<feature type="domain" description="Ig-like" evidence="4">
    <location>
        <begin position="46"/>
        <end position="113"/>
    </location>
</feature>
<dbReference type="GeneTree" id="ENSGT00980000199138"/>
<reference evidence="5" key="2">
    <citation type="submission" date="2025-09" db="UniProtKB">
        <authorList>
            <consortium name="Ensembl"/>
        </authorList>
    </citation>
    <scope>IDENTIFICATION</scope>
</reference>
<dbReference type="PROSITE" id="PS50835">
    <property type="entry name" value="IG_LIKE"/>
    <property type="match status" value="2"/>
</dbReference>
<evidence type="ECO:0000313" key="5">
    <source>
        <dbReference type="Ensembl" id="ENSSLUP00000010353.1"/>
    </source>
</evidence>
<evidence type="ECO:0000313" key="6">
    <source>
        <dbReference type="Proteomes" id="UP000694568"/>
    </source>
</evidence>
<dbReference type="InterPro" id="IPR036179">
    <property type="entry name" value="Ig-like_dom_sf"/>
</dbReference>
<proteinExistence type="predicted"/>
<dbReference type="SUPFAM" id="SSF48726">
    <property type="entry name" value="Immunoglobulin"/>
    <property type="match status" value="2"/>
</dbReference>
<protein>
    <recommendedName>
        <fullName evidence="4">Ig-like domain-containing protein</fullName>
    </recommendedName>
</protein>
<keyword evidence="3" id="KW-0812">Transmembrane</keyword>
<dbReference type="InterPro" id="IPR003599">
    <property type="entry name" value="Ig_sub"/>
</dbReference>
<dbReference type="Proteomes" id="UP000694568">
    <property type="component" value="Unplaced"/>
</dbReference>
<evidence type="ECO:0000256" key="2">
    <source>
        <dbReference type="ARBA" id="ARBA00023157"/>
    </source>
</evidence>
<dbReference type="SMART" id="SM00408">
    <property type="entry name" value="IGc2"/>
    <property type="match status" value="2"/>
</dbReference>
<name>A0A8D0CTK6_SANLU</name>
<accession>A0A8D0CTK6</accession>
<keyword evidence="6" id="KW-1185">Reference proteome</keyword>
<dbReference type="Ensembl" id="ENSSLUT00000010678.1">
    <property type="protein sequence ID" value="ENSSLUP00000010353.1"/>
    <property type="gene ID" value="ENSSLUG00000004877.1"/>
</dbReference>
<dbReference type="GO" id="GO:0009897">
    <property type="term" value="C:external side of plasma membrane"/>
    <property type="evidence" value="ECO:0007669"/>
    <property type="project" value="TreeGrafter"/>
</dbReference>
<dbReference type="AlphaFoldDB" id="A0A8D0CTK6"/>
<keyword evidence="1" id="KW-0732">Signal</keyword>
<feature type="transmembrane region" description="Helical" evidence="3">
    <location>
        <begin position="6"/>
        <end position="27"/>
    </location>
</feature>
<dbReference type="PANTHER" id="PTHR11481:SF64">
    <property type="entry name" value="FC RECEPTOR-LIKE PROTEIN 4"/>
    <property type="match status" value="1"/>
</dbReference>
<keyword evidence="3" id="KW-1133">Transmembrane helix</keyword>
<evidence type="ECO:0000259" key="4">
    <source>
        <dbReference type="PROSITE" id="PS50835"/>
    </source>
</evidence>
<feature type="domain" description="Ig-like" evidence="4">
    <location>
        <begin position="119"/>
        <end position="203"/>
    </location>
</feature>
<reference evidence="5" key="1">
    <citation type="submission" date="2025-08" db="UniProtKB">
        <authorList>
            <consortium name="Ensembl"/>
        </authorList>
    </citation>
    <scope>IDENTIFICATION</scope>
</reference>
<organism evidence="5 6">
    <name type="scientific">Sander lucioperca</name>
    <name type="common">Pike-perch</name>
    <name type="synonym">Perca lucioperca</name>
    <dbReference type="NCBI Taxonomy" id="283035"/>
    <lineage>
        <taxon>Eukaryota</taxon>
        <taxon>Metazoa</taxon>
        <taxon>Chordata</taxon>
        <taxon>Craniata</taxon>
        <taxon>Vertebrata</taxon>
        <taxon>Euteleostomi</taxon>
        <taxon>Actinopterygii</taxon>
        <taxon>Neopterygii</taxon>
        <taxon>Teleostei</taxon>
        <taxon>Neoteleostei</taxon>
        <taxon>Acanthomorphata</taxon>
        <taxon>Eupercaria</taxon>
        <taxon>Perciformes</taxon>
        <taxon>Percoidei</taxon>
        <taxon>Percidae</taxon>
        <taxon>Luciopercinae</taxon>
        <taxon>Sander</taxon>
    </lineage>
</organism>
<dbReference type="GO" id="GO:0006955">
    <property type="term" value="P:immune response"/>
    <property type="evidence" value="ECO:0007669"/>
    <property type="project" value="TreeGrafter"/>
</dbReference>
<keyword evidence="2" id="KW-1015">Disulfide bond</keyword>
<dbReference type="InterPro" id="IPR013783">
    <property type="entry name" value="Ig-like_fold"/>
</dbReference>
<evidence type="ECO:0000256" key="1">
    <source>
        <dbReference type="ARBA" id="ARBA00022729"/>
    </source>
</evidence>
<dbReference type="Gene3D" id="2.60.40.10">
    <property type="entry name" value="Immunoglobulins"/>
    <property type="match status" value="2"/>
</dbReference>
<dbReference type="GO" id="GO:0007166">
    <property type="term" value="P:cell surface receptor signaling pathway"/>
    <property type="evidence" value="ECO:0007669"/>
    <property type="project" value="TreeGrafter"/>
</dbReference>
<evidence type="ECO:0000256" key="3">
    <source>
        <dbReference type="SAM" id="Phobius"/>
    </source>
</evidence>
<dbReference type="PANTHER" id="PTHR11481">
    <property type="entry name" value="IMMUNOGLOBULIN FC RECEPTOR"/>
    <property type="match status" value="1"/>
</dbReference>
<dbReference type="SMART" id="SM00409">
    <property type="entry name" value="IG"/>
    <property type="match status" value="2"/>
</dbReference>
<dbReference type="InterPro" id="IPR007110">
    <property type="entry name" value="Ig-like_dom"/>
</dbReference>
<dbReference type="InterPro" id="IPR050488">
    <property type="entry name" value="Ig_Fc_receptor"/>
</dbReference>
<dbReference type="GO" id="GO:0004888">
    <property type="term" value="F:transmembrane signaling receptor activity"/>
    <property type="evidence" value="ECO:0007669"/>
    <property type="project" value="TreeGrafter"/>
</dbReference>